<reference evidence="3" key="1">
    <citation type="submission" date="2015-03" db="EMBL/GenBank/DDBJ databases">
        <authorList>
            <consortium name="Pathogen Informatics"/>
        </authorList>
    </citation>
    <scope>NUCLEOTIDE SEQUENCE [LARGE SCALE GENOMIC DNA]</scope>
    <source>
        <strain evidence="3">NCTC11134</strain>
        <plasmid evidence="3">2</plasmid>
    </source>
</reference>
<dbReference type="Proteomes" id="UP000057820">
    <property type="component" value="Plasmid 2"/>
</dbReference>
<evidence type="ECO:0000256" key="1">
    <source>
        <dbReference type="SAM" id="MobiDB-lite"/>
    </source>
</evidence>
<dbReference type="RefSeq" id="WP_060594562.1">
    <property type="nucleotide sequence ID" value="NZ_CAACYE020000001.1"/>
</dbReference>
<proteinExistence type="predicted"/>
<keyword evidence="2" id="KW-0614">Plasmid</keyword>
<dbReference type="EMBL" id="LN868939">
    <property type="protein sequence ID" value="CRY83031.1"/>
    <property type="molecule type" value="Genomic_DNA"/>
</dbReference>
<feature type="compositionally biased region" description="Low complexity" evidence="1">
    <location>
        <begin position="15"/>
        <end position="27"/>
    </location>
</feature>
<dbReference type="AlphaFoldDB" id="A0A0H5PKT1"/>
<evidence type="ECO:0000313" key="3">
    <source>
        <dbReference type="Proteomes" id="UP000057820"/>
    </source>
</evidence>
<feature type="region of interest" description="Disordered" evidence="1">
    <location>
        <begin position="1"/>
        <end position="27"/>
    </location>
</feature>
<evidence type="ECO:0000313" key="2">
    <source>
        <dbReference type="EMBL" id="CRY83031.1"/>
    </source>
</evidence>
<accession>A0A0H5PKT1</accession>
<protein>
    <submittedName>
        <fullName evidence="2">Uncharacterized protein</fullName>
    </submittedName>
</protein>
<gene>
    <name evidence="2" type="ORF">ERS450000_05275</name>
</gene>
<sequence>MDLPRPVGAVDHARTAAPRRTGTGRTAGPVCGGSRWWTLTRSGEQVLLRCDERVVGVELPAGLAPRAERYLARNRLTGPVLEFGPAGPARPGDGAAPVRRIHLAVVSARTSLALGALQAAGARIHADGAELGPIADLIDPGAAWAAALDETGALPAVVALAAAVRAVGGRARDLTAARAT</sequence>
<organism evidence="2 3">
    <name type="scientific">Nocardia farcinica</name>
    <dbReference type="NCBI Taxonomy" id="37329"/>
    <lineage>
        <taxon>Bacteria</taxon>
        <taxon>Bacillati</taxon>
        <taxon>Actinomycetota</taxon>
        <taxon>Actinomycetes</taxon>
        <taxon>Mycobacteriales</taxon>
        <taxon>Nocardiaceae</taxon>
        <taxon>Nocardia</taxon>
    </lineage>
</organism>
<geneLocation type="plasmid" evidence="2">
    <name>2</name>
</geneLocation>
<name>A0A0H5PKT1_NOCFR</name>
<dbReference type="KEGG" id="nfr:ERS450000_05275"/>